<dbReference type="eggNOG" id="KOG2172">
    <property type="taxonomic scope" value="Eukaryota"/>
</dbReference>
<evidence type="ECO:0000256" key="1">
    <source>
        <dbReference type="ARBA" id="ARBA00004604"/>
    </source>
</evidence>
<keyword evidence="6" id="KW-1185">Reference proteome</keyword>
<dbReference type="HOGENOM" id="CLU_872637_0_0_1"/>
<proteinExistence type="predicted"/>
<organism evidence="6">
    <name type="scientific">Selaginella moellendorffii</name>
    <name type="common">Spikemoss</name>
    <dbReference type="NCBI Taxonomy" id="88036"/>
    <lineage>
        <taxon>Eukaryota</taxon>
        <taxon>Viridiplantae</taxon>
        <taxon>Streptophyta</taxon>
        <taxon>Embryophyta</taxon>
        <taxon>Tracheophyta</taxon>
        <taxon>Lycopodiopsida</taxon>
        <taxon>Selaginellales</taxon>
        <taxon>Selaginellaceae</taxon>
        <taxon>Selaginella</taxon>
    </lineage>
</organism>
<keyword evidence="2" id="KW-0597">Phosphoprotein</keyword>
<dbReference type="STRING" id="88036.D8RPZ1"/>
<dbReference type="Proteomes" id="UP000001514">
    <property type="component" value="Unassembled WGS sequence"/>
</dbReference>
<dbReference type="GO" id="GO:0006364">
    <property type="term" value="P:rRNA processing"/>
    <property type="evidence" value="ECO:0007669"/>
    <property type="project" value="InterPro"/>
</dbReference>
<dbReference type="Gramene" id="EFJ25764">
    <property type="protein sequence ID" value="EFJ25764"/>
    <property type="gene ID" value="SELMODRAFT_413707"/>
</dbReference>
<feature type="region of interest" description="Disordered" evidence="4">
    <location>
        <begin position="43"/>
        <end position="72"/>
    </location>
</feature>
<dbReference type="AlphaFoldDB" id="D8RPZ1"/>
<dbReference type="InterPro" id="IPR006709">
    <property type="entry name" value="SSU_processome_Utp14"/>
</dbReference>
<feature type="compositionally biased region" description="Basic and acidic residues" evidence="4">
    <location>
        <begin position="48"/>
        <end position="57"/>
    </location>
</feature>
<dbReference type="Pfam" id="PF04615">
    <property type="entry name" value="Utp14"/>
    <property type="match status" value="1"/>
</dbReference>
<evidence type="ECO:0000256" key="3">
    <source>
        <dbReference type="ARBA" id="ARBA00023242"/>
    </source>
</evidence>
<evidence type="ECO:0000313" key="5">
    <source>
        <dbReference type="EMBL" id="EFJ25764.1"/>
    </source>
</evidence>
<accession>D8RPZ1</accession>
<evidence type="ECO:0000256" key="2">
    <source>
        <dbReference type="ARBA" id="ARBA00022553"/>
    </source>
</evidence>
<protein>
    <submittedName>
        <fullName evidence="5">Uncharacterized protein</fullName>
    </submittedName>
</protein>
<dbReference type="GO" id="GO:0032040">
    <property type="term" value="C:small-subunit processome"/>
    <property type="evidence" value="ECO:0007669"/>
    <property type="project" value="InterPro"/>
</dbReference>
<dbReference type="InParanoid" id="D8RPZ1"/>
<dbReference type="EMBL" id="GL377586">
    <property type="protein sequence ID" value="EFJ25764.1"/>
    <property type="molecule type" value="Genomic_DNA"/>
</dbReference>
<name>D8RPZ1_SELML</name>
<comment type="subcellular location">
    <subcellularLocation>
        <location evidence="1">Nucleus</location>
        <location evidence="1">Nucleolus</location>
    </subcellularLocation>
</comment>
<gene>
    <name evidence="5" type="ORF">SELMODRAFT_413707</name>
</gene>
<feature type="compositionally biased region" description="Acidic residues" evidence="4">
    <location>
        <begin position="62"/>
        <end position="72"/>
    </location>
</feature>
<evidence type="ECO:0000313" key="6">
    <source>
        <dbReference type="Proteomes" id="UP000001514"/>
    </source>
</evidence>
<dbReference type="KEGG" id="smo:SELMODRAFT_413707"/>
<dbReference type="PANTHER" id="PTHR14150">
    <property type="entry name" value="U3 SMALL NUCLEOLAR RNA-ASSOCIATED PROTEIN 14"/>
    <property type="match status" value="1"/>
</dbReference>
<sequence>MGVQVTKHSVISANPTVFGTDKVVRPETNSKSVADESFKVAIAGLPKDTSRKQDKKPVNSMEEQEEDLDYDGDEVIVPRSQEDLIREAFAGDDVEAEFQEAKAAAVDEECPQEELERMDLPGWGQWTDIQKKRGPPQWMLKQQEEAKRKKEEAEKRRLDAKLKHVIISQKTDKKAAKFLSSSLPFPYTSKEVFEKTMRMPLGIIKRAGVIIDPIEYEDVGKRKRKQESNSHGARERKRKQRMGDSVSNNTAKDGHSKTQGWAIASISKSYGNILFDRSIPSFVEELFCHCCKAIFLGYPGICIDQDGYAHRFLHIITDK</sequence>
<feature type="region of interest" description="Disordered" evidence="4">
    <location>
        <begin position="220"/>
        <end position="256"/>
    </location>
</feature>
<reference evidence="5 6" key="1">
    <citation type="journal article" date="2011" name="Science">
        <title>The Selaginella genome identifies genetic changes associated with the evolution of vascular plants.</title>
        <authorList>
            <person name="Banks J.A."/>
            <person name="Nishiyama T."/>
            <person name="Hasebe M."/>
            <person name="Bowman J.L."/>
            <person name="Gribskov M."/>
            <person name="dePamphilis C."/>
            <person name="Albert V.A."/>
            <person name="Aono N."/>
            <person name="Aoyama T."/>
            <person name="Ambrose B.A."/>
            <person name="Ashton N.W."/>
            <person name="Axtell M.J."/>
            <person name="Barker E."/>
            <person name="Barker M.S."/>
            <person name="Bennetzen J.L."/>
            <person name="Bonawitz N.D."/>
            <person name="Chapple C."/>
            <person name="Cheng C."/>
            <person name="Correa L.G."/>
            <person name="Dacre M."/>
            <person name="DeBarry J."/>
            <person name="Dreyer I."/>
            <person name="Elias M."/>
            <person name="Engstrom E.M."/>
            <person name="Estelle M."/>
            <person name="Feng L."/>
            <person name="Finet C."/>
            <person name="Floyd S.K."/>
            <person name="Frommer W.B."/>
            <person name="Fujita T."/>
            <person name="Gramzow L."/>
            <person name="Gutensohn M."/>
            <person name="Harholt J."/>
            <person name="Hattori M."/>
            <person name="Heyl A."/>
            <person name="Hirai T."/>
            <person name="Hiwatashi Y."/>
            <person name="Ishikawa M."/>
            <person name="Iwata M."/>
            <person name="Karol K.G."/>
            <person name="Koehler B."/>
            <person name="Kolukisaoglu U."/>
            <person name="Kubo M."/>
            <person name="Kurata T."/>
            <person name="Lalonde S."/>
            <person name="Li K."/>
            <person name="Li Y."/>
            <person name="Litt A."/>
            <person name="Lyons E."/>
            <person name="Manning G."/>
            <person name="Maruyama T."/>
            <person name="Michael T.P."/>
            <person name="Mikami K."/>
            <person name="Miyazaki S."/>
            <person name="Morinaga S."/>
            <person name="Murata T."/>
            <person name="Mueller-Roeber B."/>
            <person name="Nelson D.R."/>
            <person name="Obara M."/>
            <person name="Oguri Y."/>
            <person name="Olmstead R.G."/>
            <person name="Onodera N."/>
            <person name="Petersen B.L."/>
            <person name="Pils B."/>
            <person name="Prigge M."/>
            <person name="Rensing S.A."/>
            <person name="Riano-Pachon D.M."/>
            <person name="Roberts A.W."/>
            <person name="Sato Y."/>
            <person name="Scheller H.V."/>
            <person name="Schulz B."/>
            <person name="Schulz C."/>
            <person name="Shakirov E.V."/>
            <person name="Shibagaki N."/>
            <person name="Shinohara N."/>
            <person name="Shippen D.E."/>
            <person name="Soerensen I."/>
            <person name="Sotooka R."/>
            <person name="Sugimoto N."/>
            <person name="Sugita M."/>
            <person name="Sumikawa N."/>
            <person name="Tanurdzic M."/>
            <person name="Theissen G."/>
            <person name="Ulvskov P."/>
            <person name="Wakazuki S."/>
            <person name="Weng J.K."/>
            <person name="Willats W.W."/>
            <person name="Wipf D."/>
            <person name="Wolf P.G."/>
            <person name="Yang L."/>
            <person name="Zimmer A.D."/>
            <person name="Zhu Q."/>
            <person name="Mitros T."/>
            <person name="Hellsten U."/>
            <person name="Loque D."/>
            <person name="Otillar R."/>
            <person name="Salamov A."/>
            <person name="Schmutz J."/>
            <person name="Shapiro H."/>
            <person name="Lindquist E."/>
            <person name="Lucas S."/>
            <person name="Rokhsar D."/>
            <person name="Grigoriev I.V."/>
        </authorList>
    </citation>
    <scope>NUCLEOTIDE SEQUENCE [LARGE SCALE GENOMIC DNA]</scope>
</reference>
<keyword evidence="3" id="KW-0539">Nucleus</keyword>
<dbReference type="PANTHER" id="PTHR14150:SF12">
    <property type="entry name" value="U3 SMALL NUCLEOLAR RNA-ASSOCIATED PROTEIN 14 HOMOLOG A"/>
    <property type="match status" value="1"/>
</dbReference>
<evidence type="ECO:0000256" key="4">
    <source>
        <dbReference type="SAM" id="MobiDB-lite"/>
    </source>
</evidence>